<evidence type="ECO:0000256" key="1">
    <source>
        <dbReference type="SAM" id="MobiDB-lite"/>
    </source>
</evidence>
<sequence length="81" mass="8933">MGIIRTRMNNAAWRRPDPGSSSNNKRIRRSACPAQTSWHRQPVPRSHARAVIGQGSGWCSATRDKSERGTPRRLAGSVPIA</sequence>
<evidence type="ECO:0000313" key="2">
    <source>
        <dbReference type="EMBL" id="MBB5713572.1"/>
    </source>
</evidence>
<accession>A0A7W9EUF1</accession>
<evidence type="ECO:0000313" key="3">
    <source>
        <dbReference type="Proteomes" id="UP000546200"/>
    </source>
</evidence>
<keyword evidence="3" id="KW-1185">Reference proteome</keyword>
<feature type="region of interest" description="Disordered" evidence="1">
    <location>
        <begin position="1"/>
        <end position="81"/>
    </location>
</feature>
<comment type="caution">
    <text evidence="2">The sequence shown here is derived from an EMBL/GenBank/DDBJ whole genome shotgun (WGS) entry which is preliminary data.</text>
</comment>
<name>A0A7W9EUF1_9SPHN</name>
<protein>
    <submittedName>
        <fullName evidence="2">Uncharacterized protein</fullName>
    </submittedName>
</protein>
<proteinExistence type="predicted"/>
<dbReference type="Proteomes" id="UP000546200">
    <property type="component" value="Unassembled WGS sequence"/>
</dbReference>
<dbReference type="AlphaFoldDB" id="A0A7W9EUF1"/>
<reference evidence="2 3" key="1">
    <citation type="submission" date="2020-08" db="EMBL/GenBank/DDBJ databases">
        <title>Genomic Encyclopedia of Type Strains, Phase IV (KMG-IV): sequencing the most valuable type-strain genomes for metagenomic binning, comparative biology and taxonomic classification.</title>
        <authorList>
            <person name="Goeker M."/>
        </authorList>
    </citation>
    <scope>NUCLEOTIDE SEQUENCE [LARGE SCALE GENOMIC DNA]</scope>
    <source>
        <strain evidence="2 3">DSM 100044</strain>
    </source>
</reference>
<gene>
    <name evidence="2" type="ORF">FHS94_000391</name>
</gene>
<organism evidence="2 3">
    <name type="scientific">Sphingomonas aerophila</name>
    <dbReference type="NCBI Taxonomy" id="1344948"/>
    <lineage>
        <taxon>Bacteria</taxon>
        <taxon>Pseudomonadati</taxon>
        <taxon>Pseudomonadota</taxon>
        <taxon>Alphaproteobacteria</taxon>
        <taxon>Sphingomonadales</taxon>
        <taxon>Sphingomonadaceae</taxon>
        <taxon>Sphingomonas</taxon>
    </lineage>
</organism>
<dbReference type="EMBL" id="JACIJK010000001">
    <property type="protein sequence ID" value="MBB5713572.1"/>
    <property type="molecule type" value="Genomic_DNA"/>
</dbReference>